<accession>A0ABR1UZC6</accession>
<dbReference type="PANTHER" id="PTHR36223">
    <property type="entry name" value="BETA-LACTAMASE-TYPE TRANSPEPTIDASE FOLD DOMAIN CONTAINING PROTEIN"/>
    <property type="match status" value="1"/>
</dbReference>
<dbReference type="Proteomes" id="UP001446871">
    <property type="component" value="Unassembled WGS sequence"/>
</dbReference>
<dbReference type="PANTHER" id="PTHR36223:SF1">
    <property type="entry name" value="TRANSCRIPTION ELONGATION FACTOR EAF N-TERMINAL DOMAIN-CONTAINING PROTEIN"/>
    <property type="match status" value="1"/>
</dbReference>
<evidence type="ECO:0000313" key="3">
    <source>
        <dbReference type="EMBL" id="KAK8064255.1"/>
    </source>
</evidence>
<feature type="domain" description="DUF7918" evidence="2">
    <location>
        <begin position="9"/>
        <end position="262"/>
    </location>
</feature>
<name>A0ABR1UZC6_9PEZI</name>
<gene>
    <name evidence="3" type="ORF">PG996_008907</name>
</gene>
<comment type="caution">
    <text evidence="3">The sequence shown here is derived from an EMBL/GenBank/DDBJ whole genome shotgun (WGS) entry which is preliminary data.</text>
</comment>
<dbReference type="EMBL" id="JAQQWM010000005">
    <property type="protein sequence ID" value="KAK8064255.1"/>
    <property type="molecule type" value="Genomic_DNA"/>
</dbReference>
<feature type="compositionally biased region" description="Basic and acidic residues" evidence="1">
    <location>
        <begin position="317"/>
        <end position="339"/>
    </location>
</feature>
<proteinExistence type="predicted"/>
<dbReference type="InterPro" id="IPR057678">
    <property type="entry name" value="DUF7918"/>
</dbReference>
<feature type="compositionally biased region" description="Basic and acidic residues" evidence="1">
    <location>
        <begin position="285"/>
        <end position="307"/>
    </location>
</feature>
<evidence type="ECO:0000259" key="2">
    <source>
        <dbReference type="Pfam" id="PF25534"/>
    </source>
</evidence>
<reference evidence="3 4" key="1">
    <citation type="submission" date="2023-01" db="EMBL/GenBank/DDBJ databases">
        <title>Analysis of 21 Apiospora genomes using comparative genomics revels a genus with tremendous synthesis potential of carbohydrate active enzymes and secondary metabolites.</title>
        <authorList>
            <person name="Sorensen T."/>
        </authorList>
    </citation>
    <scope>NUCLEOTIDE SEQUENCE [LARGE SCALE GENOMIC DNA]</scope>
    <source>
        <strain evidence="3 4">CBS 83171</strain>
    </source>
</reference>
<keyword evidence="4" id="KW-1185">Reference proteome</keyword>
<protein>
    <recommendedName>
        <fullName evidence="2">DUF7918 domain-containing protein</fullName>
    </recommendedName>
</protein>
<evidence type="ECO:0000256" key="1">
    <source>
        <dbReference type="SAM" id="MobiDB-lite"/>
    </source>
</evidence>
<organism evidence="3 4">
    <name type="scientific">Apiospora saccharicola</name>
    <dbReference type="NCBI Taxonomy" id="335842"/>
    <lineage>
        <taxon>Eukaryota</taxon>
        <taxon>Fungi</taxon>
        <taxon>Dikarya</taxon>
        <taxon>Ascomycota</taxon>
        <taxon>Pezizomycotina</taxon>
        <taxon>Sordariomycetes</taxon>
        <taxon>Xylariomycetidae</taxon>
        <taxon>Amphisphaeriales</taxon>
        <taxon>Apiosporaceae</taxon>
        <taxon>Apiospora</taxon>
    </lineage>
</organism>
<evidence type="ECO:0000313" key="4">
    <source>
        <dbReference type="Proteomes" id="UP001446871"/>
    </source>
</evidence>
<dbReference type="Pfam" id="PF25534">
    <property type="entry name" value="DUF7918"/>
    <property type="match status" value="1"/>
</dbReference>
<feature type="region of interest" description="Disordered" evidence="1">
    <location>
        <begin position="285"/>
        <end position="339"/>
    </location>
</feature>
<sequence>MAVIEGIKGLQAWVEVNGQRVQEYNKPDDDSDSKVTDNLVAVANLTNPMLLDAGPLKDIPYVVKYIESIPGQKFGATIKITRELVKDCDHMGIKFTVDKNKFATLHEPSTNHRYRNRDWSHTTSYVVSGSNAEGFTQHFFKFSDVTVEDTNLPMEKLEQARRDAKYYGLIRVVCYRMSASTVPEPSLYYWDKPPTLDREVPEKAFKGTTVSSRSTYESKPHPSFVAMTQEDVFSDPLKLPCAIFEFRYRSKEALYQEGVLERPDAVDEMSPEELRRLARNWLNHEKQGDVKQDGDRKIKRENHDNAFNRKRSASHTIEPEQKRYKETVRDDGKVEIDLE</sequence>